<dbReference type="EMBL" id="JAFHDT010000011">
    <property type="protein sequence ID" value="KAI7804058.1"/>
    <property type="molecule type" value="Genomic_DNA"/>
</dbReference>
<evidence type="ECO:0000313" key="1">
    <source>
        <dbReference type="EMBL" id="KAI7804058.1"/>
    </source>
</evidence>
<gene>
    <name evidence="1" type="ORF">IRJ41_023677</name>
</gene>
<feature type="non-terminal residue" evidence="1">
    <location>
        <position position="489"/>
    </location>
</feature>
<dbReference type="AlphaFoldDB" id="A0A9W7TRN4"/>
<keyword evidence="2" id="KW-1185">Reference proteome</keyword>
<name>A0A9W7TRN4_TRIRA</name>
<reference evidence="1" key="1">
    <citation type="submission" date="2021-02" db="EMBL/GenBank/DDBJ databases">
        <title>Comparative genomics reveals that relaxation of natural selection precedes convergent phenotypic evolution of cavefish.</title>
        <authorList>
            <person name="Peng Z."/>
        </authorList>
    </citation>
    <scope>NUCLEOTIDE SEQUENCE</scope>
    <source>
        <tissue evidence="1">Muscle</tissue>
    </source>
</reference>
<sequence>HDILEGVGGYEIKLILNSLIEQKLLTLDKLNNRLTSFDYGFSDRMTLFVSHSADGEPQFGTIQNIVLIDTKIKFIVKQWETESIPDPGTVTRAVSEKPSAEEHGHESNISLGEITAFNVRDILLATADGNDIIKGIEEKHCISIHQRRAMVRILVSHLMRRFGENPSAGTKVILASSVVEQFPCLKDCQGKGYEACSPGRNHRPATGFLEEHLRNVRKRVYRRRPIQSLSDNPEETTNLTLPGRWLKNNIWPPSQIEQYMKETAIHRAKWIRDNGTKAVMEIVKEYPRLLDTPGMISQDFSILNPDSASKLTENRVPVFKDTILQFASREKQALHLLSNLETMSADHQSDIALLVLPVVLPTSAYKIGRKMFRPTFIETRKAFIDIQPIGTNMAEYLRSKGTIEFPYVLMLGDNQCFQAFVILNGEALEQETLLAAVDVCFKAFYVFDINYPKQCSPVWQFLQTVVFGLLGDETPSIRILRAFISAAKQ</sequence>
<evidence type="ECO:0000313" key="2">
    <source>
        <dbReference type="Proteomes" id="UP001059041"/>
    </source>
</evidence>
<comment type="caution">
    <text evidence="1">The sequence shown here is derived from an EMBL/GenBank/DDBJ whole genome shotgun (WGS) entry which is preliminary data.</text>
</comment>
<dbReference type="PANTHER" id="PTHR31025">
    <property type="entry name" value="SI:CH211-196P9.1-RELATED"/>
    <property type="match status" value="1"/>
</dbReference>
<organism evidence="1 2">
    <name type="scientific">Triplophysa rosa</name>
    <name type="common">Cave loach</name>
    <dbReference type="NCBI Taxonomy" id="992332"/>
    <lineage>
        <taxon>Eukaryota</taxon>
        <taxon>Metazoa</taxon>
        <taxon>Chordata</taxon>
        <taxon>Craniata</taxon>
        <taxon>Vertebrata</taxon>
        <taxon>Euteleostomi</taxon>
        <taxon>Actinopterygii</taxon>
        <taxon>Neopterygii</taxon>
        <taxon>Teleostei</taxon>
        <taxon>Ostariophysi</taxon>
        <taxon>Cypriniformes</taxon>
        <taxon>Nemacheilidae</taxon>
        <taxon>Triplophysa</taxon>
    </lineage>
</organism>
<protein>
    <submittedName>
        <fullName evidence="1">Uncharacterized protein</fullName>
    </submittedName>
</protein>
<dbReference type="Proteomes" id="UP001059041">
    <property type="component" value="Linkage Group LG11"/>
</dbReference>
<accession>A0A9W7TRN4</accession>
<proteinExistence type="predicted"/>
<dbReference type="PANTHER" id="PTHR31025:SF9">
    <property type="entry name" value="SI:DKEY-286J15.1"/>
    <property type="match status" value="1"/>
</dbReference>